<organism evidence="1 2">
    <name type="scientific">Apolygus lucorum</name>
    <name type="common">Small green plant bug</name>
    <name type="synonym">Lygocoris lucorum</name>
    <dbReference type="NCBI Taxonomy" id="248454"/>
    <lineage>
        <taxon>Eukaryota</taxon>
        <taxon>Metazoa</taxon>
        <taxon>Ecdysozoa</taxon>
        <taxon>Arthropoda</taxon>
        <taxon>Hexapoda</taxon>
        <taxon>Insecta</taxon>
        <taxon>Pterygota</taxon>
        <taxon>Neoptera</taxon>
        <taxon>Paraneoptera</taxon>
        <taxon>Hemiptera</taxon>
        <taxon>Heteroptera</taxon>
        <taxon>Panheteroptera</taxon>
        <taxon>Cimicomorpha</taxon>
        <taxon>Miridae</taxon>
        <taxon>Mirini</taxon>
        <taxon>Apolygus</taxon>
    </lineage>
</organism>
<evidence type="ECO:0000313" key="2">
    <source>
        <dbReference type="Proteomes" id="UP000466442"/>
    </source>
</evidence>
<gene>
    <name evidence="1" type="ORF">GE061_013644</name>
</gene>
<proteinExistence type="predicted"/>
<keyword evidence="2" id="KW-1185">Reference proteome</keyword>
<dbReference type="Proteomes" id="UP000466442">
    <property type="component" value="Linkage Group LG5"/>
</dbReference>
<comment type="caution">
    <text evidence="1">The sequence shown here is derived from an EMBL/GenBank/DDBJ whole genome shotgun (WGS) entry which is preliminary data.</text>
</comment>
<accession>A0A8S9XQM0</accession>
<dbReference type="EMBL" id="WIXP02000005">
    <property type="protein sequence ID" value="KAF6210538.1"/>
    <property type="molecule type" value="Genomic_DNA"/>
</dbReference>
<protein>
    <submittedName>
        <fullName evidence="1">Uncharacterized protein</fullName>
    </submittedName>
</protein>
<name>A0A8S9XQM0_APOLU</name>
<evidence type="ECO:0000313" key="1">
    <source>
        <dbReference type="EMBL" id="KAF6210538.1"/>
    </source>
</evidence>
<dbReference type="AlphaFoldDB" id="A0A8S9XQM0"/>
<sequence>MPKIERCKLQFHGLLICAASPGHFFSGPSIQNVVDSLLVPLKDSTTLSFQTGQLHTNIAGIAQKLCILIDYCPSDLEPRRSYRIFMGKVEEEAGQAVLPEAVVYR</sequence>
<reference evidence="1" key="1">
    <citation type="journal article" date="2021" name="Mol. Ecol. Resour.">
        <title>Apolygus lucorum genome provides insights into omnivorousness and mesophyll feeding.</title>
        <authorList>
            <person name="Liu Y."/>
            <person name="Liu H."/>
            <person name="Wang H."/>
            <person name="Huang T."/>
            <person name="Liu B."/>
            <person name="Yang B."/>
            <person name="Yin L."/>
            <person name="Li B."/>
            <person name="Zhang Y."/>
            <person name="Zhang S."/>
            <person name="Jiang F."/>
            <person name="Zhang X."/>
            <person name="Ren Y."/>
            <person name="Wang B."/>
            <person name="Wang S."/>
            <person name="Lu Y."/>
            <person name="Wu K."/>
            <person name="Fan W."/>
            <person name="Wang G."/>
        </authorList>
    </citation>
    <scope>NUCLEOTIDE SEQUENCE</scope>
    <source>
        <strain evidence="1">12Hb</strain>
    </source>
</reference>